<dbReference type="Proteomes" id="UP000178485">
    <property type="component" value="Chromosome i"/>
</dbReference>
<dbReference type="EMBL" id="LT608328">
    <property type="protein sequence ID" value="SCM58365.1"/>
    <property type="molecule type" value="Genomic_DNA"/>
</dbReference>
<dbReference type="InterPro" id="IPR018392">
    <property type="entry name" value="LysM"/>
</dbReference>
<evidence type="ECO:0000259" key="2">
    <source>
        <dbReference type="PROSITE" id="PS51782"/>
    </source>
</evidence>
<dbReference type="KEGG" id="pmuc:ING2E5A_1777"/>
<keyword evidence="1" id="KW-0732">Signal</keyword>
<accession>A0A1G4G7U5</accession>
<sequence>MQTSLRMKKIVLLFAMAILFTAAGGAQTQGPAYEKIVANGQTFYRYNVKKGEGLMAVSRTFNVSVNDILKYNPSAASGLKDGQELLIPVIDDATVSRQPVQAAQPLPSDQNQTFRHSVARGETLFGIAQMYGTTVSEILQYNYGLTENITEGETIAIPQHKSYSPSGENYRYHTIQPKETLYSVSRTYSLKPEDLIAANTGLSVETFQIGKTIRIPVTRQQADFVPFEQQTQNIRYKVKRGETLYSISQAYDVPVELIEKANPTLASGLKTNMELIIPVKISRLDDDIHVKEIEANRLLIRSNEMQHTDVIRVGLLLPFLDSSDGQHLRLQEYYEGFLLAVNKMKKEGANIEVYVFETGSRAKLESLLGTMEMESLHLLIGGMTDEQISLMSNFSKKHNIKYIIPFSSKNSEVQNNHHIFQVNSPQSYFYSKASGVFTETFGNANVVFVNVPGRTDKAEFLSTLKGDLKRKSIRYREVSLTPELSTAIAPLLQSGGNNVIVPSSGDSGALREVIDALSKVHQAHPGITTRLFGYPEWQTYNLEIKRSLHQFGTYFYTSFYVDEQDENTRHFIENFRHWYGRDLINTYPKYGIFGYETGLYFLNAIYRYGINFEHYINRLPSNSLQFSFKFDRVNNWGGFINTGLYLIHYGAENSVQKINKCL</sequence>
<dbReference type="CDD" id="cd00118">
    <property type="entry name" value="LysM"/>
    <property type="match status" value="3"/>
</dbReference>
<evidence type="ECO:0000256" key="1">
    <source>
        <dbReference type="SAM" id="SignalP"/>
    </source>
</evidence>
<protein>
    <submittedName>
        <fullName evidence="3">Putative secreted protein</fullName>
    </submittedName>
</protein>
<dbReference type="PANTHER" id="PTHR33734">
    <property type="entry name" value="LYSM DOMAIN-CONTAINING GPI-ANCHORED PROTEIN 2"/>
    <property type="match status" value="1"/>
</dbReference>
<dbReference type="InterPro" id="IPR028082">
    <property type="entry name" value="Peripla_BP_I"/>
</dbReference>
<reference evidence="3 4" key="1">
    <citation type="submission" date="2016-08" db="EMBL/GenBank/DDBJ databases">
        <authorList>
            <person name="Seilhamer J.J."/>
        </authorList>
    </citation>
    <scope>NUCLEOTIDE SEQUENCE [LARGE SCALE GENOMIC DNA]</scope>
    <source>
        <strain evidence="3">ING2-E5A</strain>
    </source>
</reference>
<dbReference type="SUPFAM" id="SSF53822">
    <property type="entry name" value="Periplasmic binding protein-like I"/>
    <property type="match status" value="1"/>
</dbReference>
<dbReference type="STRING" id="1642646.ING2E5A_1777"/>
<dbReference type="SMART" id="SM00257">
    <property type="entry name" value="LysM"/>
    <property type="match status" value="4"/>
</dbReference>
<feature type="domain" description="LysM" evidence="2">
    <location>
        <begin position="171"/>
        <end position="215"/>
    </location>
</feature>
<proteinExistence type="predicted"/>
<dbReference type="Gene3D" id="3.10.350.10">
    <property type="entry name" value="LysM domain"/>
    <property type="match status" value="4"/>
</dbReference>
<feature type="domain" description="LysM" evidence="2">
    <location>
        <begin position="234"/>
        <end position="277"/>
    </location>
</feature>
<keyword evidence="4" id="KW-1185">Reference proteome</keyword>
<gene>
    <name evidence="3" type="ORF">ING2E5A_1777</name>
</gene>
<dbReference type="Pfam" id="PF01476">
    <property type="entry name" value="LysM"/>
    <property type="match status" value="4"/>
</dbReference>
<name>A0A1G4G7U5_9BACT</name>
<feature type="signal peptide" evidence="1">
    <location>
        <begin position="1"/>
        <end position="26"/>
    </location>
</feature>
<dbReference type="SUPFAM" id="SSF54106">
    <property type="entry name" value="LysM domain"/>
    <property type="match status" value="4"/>
</dbReference>
<dbReference type="PANTHER" id="PTHR33734:SF22">
    <property type="entry name" value="MEMBRANE-BOUND LYTIC MUREIN TRANSGLYCOSYLASE D"/>
    <property type="match status" value="1"/>
</dbReference>
<evidence type="ECO:0000313" key="3">
    <source>
        <dbReference type="EMBL" id="SCM58365.1"/>
    </source>
</evidence>
<feature type="chain" id="PRO_5009603931" evidence="1">
    <location>
        <begin position="27"/>
        <end position="662"/>
    </location>
</feature>
<dbReference type="InterPro" id="IPR036779">
    <property type="entry name" value="LysM_dom_sf"/>
</dbReference>
<feature type="domain" description="LysM" evidence="2">
    <location>
        <begin position="44"/>
        <end position="87"/>
    </location>
</feature>
<organism evidence="3 4">
    <name type="scientific">Petrimonas mucosa</name>
    <dbReference type="NCBI Taxonomy" id="1642646"/>
    <lineage>
        <taxon>Bacteria</taxon>
        <taxon>Pseudomonadati</taxon>
        <taxon>Bacteroidota</taxon>
        <taxon>Bacteroidia</taxon>
        <taxon>Bacteroidales</taxon>
        <taxon>Dysgonomonadaceae</taxon>
        <taxon>Petrimonas</taxon>
    </lineage>
</organism>
<dbReference type="AlphaFoldDB" id="A0A1G4G7U5"/>
<dbReference type="PROSITE" id="PS51782">
    <property type="entry name" value="LYSM"/>
    <property type="match status" value="4"/>
</dbReference>
<evidence type="ECO:0000313" key="4">
    <source>
        <dbReference type="Proteomes" id="UP000178485"/>
    </source>
</evidence>
<dbReference type="GO" id="GO:0008932">
    <property type="term" value="F:lytic endotransglycosylase activity"/>
    <property type="evidence" value="ECO:0007669"/>
    <property type="project" value="TreeGrafter"/>
</dbReference>
<feature type="domain" description="LysM" evidence="2">
    <location>
        <begin position="114"/>
        <end position="157"/>
    </location>
</feature>
<dbReference type="Gene3D" id="3.40.50.2300">
    <property type="match status" value="2"/>
</dbReference>